<dbReference type="AlphaFoldDB" id="A0A1G7MJ53"/>
<sequence>MSALWEREDFRRVTEGAWRPGGEALTRRGLALCRTRCGLAPGALVLDLGCGQGASLRLLLREGYRAWGLDRTPQPGAAATGRLFLADAARPPLAAAVLDAVLCECVLSLLPDPAAALRAWTRLLRPGGLLLLSDLTVRNGAAQPAPDAGPGCGPDFSSRVGENAVAVAGAAQAAASAGPRPAAAAPRSCRAGARPAGVWQAMLAAAGLRVEVYEDHCRALAELAARLAWYGAAPRSCACGASGPAAGPLGYGLWIARKDAPAERRGV</sequence>
<dbReference type="Proteomes" id="UP000199355">
    <property type="component" value="Unassembled WGS sequence"/>
</dbReference>
<gene>
    <name evidence="5" type="ORF">SAMN05192586_10928</name>
</gene>
<reference evidence="6" key="1">
    <citation type="submission" date="2016-10" db="EMBL/GenBank/DDBJ databases">
        <authorList>
            <person name="Varghese N."/>
            <person name="Submissions S."/>
        </authorList>
    </citation>
    <scope>NUCLEOTIDE SEQUENCE [LARGE SCALE GENOMIC DNA]</scope>
    <source>
        <strain evidence="6">KHC7</strain>
    </source>
</reference>
<protein>
    <submittedName>
        <fullName evidence="5">Methyltransferase domain-containing protein</fullName>
    </submittedName>
</protein>
<dbReference type="OrthoDB" id="9769602at2"/>
<proteinExistence type="predicted"/>
<feature type="domain" description="Methyltransferase type 11" evidence="4">
    <location>
        <begin position="46"/>
        <end position="131"/>
    </location>
</feature>
<evidence type="ECO:0000256" key="1">
    <source>
        <dbReference type="ARBA" id="ARBA00022603"/>
    </source>
</evidence>
<evidence type="ECO:0000313" key="5">
    <source>
        <dbReference type="EMBL" id="SDF61908.1"/>
    </source>
</evidence>
<evidence type="ECO:0000256" key="2">
    <source>
        <dbReference type="ARBA" id="ARBA00022679"/>
    </source>
</evidence>
<keyword evidence="1 5" id="KW-0489">Methyltransferase</keyword>
<evidence type="ECO:0000313" key="6">
    <source>
        <dbReference type="Proteomes" id="UP000199355"/>
    </source>
</evidence>
<dbReference type="EMBL" id="FNBX01000009">
    <property type="protein sequence ID" value="SDF61908.1"/>
    <property type="molecule type" value="Genomic_DNA"/>
</dbReference>
<name>A0A1G7MJ53_9BACT</name>
<dbReference type="Pfam" id="PF08241">
    <property type="entry name" value="Methyltransf_11"/>
    <property type="match status" value="1"/>
</dbReference>
<dbReference type="PANTHER" id="PTHR43464">
    <property type="entry name" value="METHYLTRANSFERASE"/>
    <property type="match status" value="1"/>
</dbReference>
<dbReference type="Gene3D" id="3.40.50.150">
    <property type="entry name" value="Vaccinia Virus protein VP39"/>
    <property type="match status" value="1"/>
</dbReference>
<organism evidence="5 6">
    <name type="scientific">Desulfovibrio legallii</name>
    <dbReference type="NCBI Taxonomy" id="571438"/>
    <lineage>
        <taxon>Bacteria</taxon>
        <taxon>Pseudomonadati</taxon>
        <taxon>Thermodesulfobacteriota</taxon>
        <taxon>Desulfovibrionia</taxon>
        <taxon>Desulfovibrionales</taxon>
        <taxon>Desulfovibrionaceae</taxon>
        <taxon>Desulfovibrio</taxon>
    </lineage>
</organism>
<dbReference type="GO" id="GO:0008757">
    <property type="term" value="F:S-adenosylmethionine-dependent methyltransferase activity"/>
    <property type="evidence" value="ECO:0007669"/>
    <property type="project" value="InterPro"/>
</dbReference>
<evidence type="ECO:0000259" key="4">
    <source>
        <dbReference type="Pfam" id="PF08241"/>
    </source>
</evidence>
<dbReference type="InterPro" id="IPR013216">
    <property type="entry name" value="Methyltransf_11"/>
</dbReference>
<keyword evidence="6" id="KW-1185">Reference proteome</keyword>
<dbReference type="GO" id="GO:0032259">
    <property type="term" value="P:methylation"/>
    <property type="evidence" value="ECO:0007669"/>
    <property type="project" value="UniProtKB-KW"/>
</dbReference>
<dbReference type="InterPro" id="IPR029063">
    <property type="entry name" value="SAM-dependent_MTases_sf"/>
</dbReference>
<accession>A0A1G7MJ53</accession>
<dbReference type="STRING" id="571438.SAMN05192586_10928"/>
<dbReference type="RefSeq" id="WP_092153629.1">
    <property type="nucleotide sequence ID" value="NZ_FNBX01000009.1"/>
</dbReference>
<dbReference type="SUPFAM" id="SSF53335">
    <property type="entry name" value="S-adenosyl-L-methionine-dependent methyltransferases"/>
    <property type="match status" value="1"/>
</dbReference>
<dbReference type="PANTHER" id="PTHR43464:SF19">
    <property type="entry name" value="UBIQUINONE BIOSYNTHESIS O-METHYLTRANSFERASE, MITOCHONDRIAL"/>
    <property type="match status" value="1"/>
</dbReference>
<keyword evidence="3" id="KW-0949">S-adenosyl-L-methionine</keyword>
<evidence type="ECO:0000256" key="3">
    <source>
        <dbReference type="ARBA" id="ARBA00022691"/>
    </source>
</evidence>
<dbReference type="NCBIfam" id="NF045667">
    <property type="entry name" value="MTase_DVU1556"/>
    <property type="match status" value="1"/>
</dbReference>
<keyword evidence="2 5" id="KW-0808">Transferase</keyword>